<evidence type="ECO:0000256" key="3">
    <source>
        <dbReference type="HAMAP-Rule" id="MF_00272"/>
    </source>
</evidence>
<evidence type="ECO:0000313" key="4">
    <source>
        <dbReference type="EMBL" id="BDI32392.1"/>
    </source>
</evidence>
<sequence length="124" mass="13591">MSMPQELKYTKSHEWVSVDGDIVTVGITDHAQEELGDVAMVLFPEVGRVLQVEEKFGEIESIKAVSDLYAPVSGTVIAVNDALMNAPELVNDDAYGEGWMVRISMTNLGELDSLLTADQYAEIE</sequence>
<protein>
    <recommendedName>
        <fullName evidence="3">Glycine cleavage system H protein</fullName>
    </recommendedName>
</protein>
<dbReference type="PANTHER" id="PTHR11715:SF3">
    <property type="entry name" value="GLYCINE CLEAVAGE SYSTEM H PROTEIN-RELATED"/>
    <property type="match status" value="1"/>
</dbReference>
<dbReference type="InterPro" id="IPR002930">
    <property type="entry name" value="GCV_H"/>
</dbReference>
<keyword evidence="2 3" id="KW-0450">Lipoyl</keyword>
<dbReference type="InterPro" id="IPR000089">
    <property type="entry name" value="Biotin_lipoyl"/>
</dbReference>
<gene>
    <name evidence="3 4" type="primary">gcvH</name>
    <name evidence="4" type="ORF">CCAX7_44430</name>
</gene>
<dbReference type="KEGG" id="ccot:CCAX7_44430"/>
<accession>A0A402CX54</accession>
<dbReference type="Proteomes" id="UP000287394">
    <property type="component" value="Chromosome"/>
</dbReference>
<dbReference type="InterPro" id="IPR033753">
    <property type="entry name" value="GCV_H/Fam206"/>
</dbReference>
<proteinExistence type="inferred from homology"/>
<dbReference type="FunCoup" id="A0A402CX54">
    <property type="interactions" value="459"/>
</dbReference>
<dbReference type="InterPro" id="IPR003016">
    <property type="entry name" value="2-oxoA_DH_lipoyl-BS"/>
</dbReference>
<reference evidence="4 5" key="1">
    <citation type="journal article" date="2019" name="Int. J. Syst. Evol. Microbiol.">
        <title>Capsulimonas corticalis gen. nov., sp. nov., an aerobic capsulated bacterium, of a novel bacterial order, Capsulimonadales ord. nov., of the class Armatimonadia of the phylum Armatimonadetes.</title>
        <authorList>
            <person name="Li J."/>
            <person name="Kudo C."/>
            <person name="Tonouchi A."/>
        </authorList>
    </citation>
    <scope>NUCLEOTIDE SEQUENCE [LARGE SCALE GENOMIC DNA]</scope>
    <source>
        <strain evidence="4 5">AX-7</strain>
    </source>
</reference>
<dbReference type="PANTHER" id="PTHR11715">
    <property type="entry name" value="GLYCINE CLEAVAGE SYSTEM H PROTEIN"/>
    <property type="match status" value="1"/>
</dbReference>
<dbReference type="EMBL" id="AP025739">
    <property type="protein sequence ID" value="BDI32392.1"/>
    <property type="molecule type" value="Genomic_DNA"/>
</dbReference>
<name>A0A402CX54_9BACT</name>
<dbReference type="GO" id="GO:0005960">
    <property type="term" value="C:glycine cleavage complex"/>
    <property type="evidence" value="ECO:0007669"/>
    <property type="project" value="InterPro"/>
</dbReference>
<comment type="cofactor">
    <cofactor evidence="3">
        <name>(R)-lipoate</name>
        <dbReference type="ChEBI" id="CHEBI:83088"/>
    </cofactor>
    <text evidence="3">Binds 1 lipoyl cofactor covalently.</text>
</comment>
<feature type="modified residue" description="N6-lipoyllysine" evidence="3">
    <location>
        <position position="63"/>
    </location>
</feature>
<dbReference type="RefSeq" id="WP_119321927.1">
    <property type="nucleotide sequence ID" value="NZ_AP025739.1"/>
</dbReference>
<dbReference type="Gene3D" id="2.40.50.100">
    <property type="match status" value="1"/>
</dbReference>
<comment type="function">
    <text evidence="3">The glycine cleavage system catalyzes the degradation of glycine. The H protein shuttles the methylamine group of glycine from the P protein to the T protein.</text>
</comment>
<dbReference type="NCBIfam" id="NF002270">
    <property type="entry name" value="PRK01202.1"/>
    <property type="match status" value="1"/>
</dbReference>
<evidence type="ECO:0000256" key="2">
    <source>
        <dbReference type="ARBA" id="ARBA00022823"/>
    </source>
</evidence>
<dbReference type="SUPFAM" id="SSF51230">
    <property type="entry name" value="Single hybrid motif"/>
    <property type="match status" value="1"/>
</dbReference>
<dbReference type="InterPro" id="IPR011053">
    <property type="entry name" value="Single_hybrid_motif"/>
</dbReference>
<dbReference type="PROSITE" id="PS50968">
    <property type="entry name" value="BIOTINYL_LIPOYL"/>
    <property type="match status" value="1"/>
</dbReference>
<dbReference type="GO" id="GO:0019464">
    <property type="term" value="P:glycine decarboxylation via glycine cleavage system"/>
    <property type="evidence" value="ECO:0007669"/>
    <property type="project" value="UniProtKB-UniRule"/>
</dbReference>
<dbReference type="GO" id="GO:0005829">
    <property type="term" value="C:cytosol"/>
    <property type="evidence" value="ECO:0007669"/>
    <property type="project" value="TreeGrafter"/>
</dbReference>
<dbReference type="OrthoDB" id="9796712at2"/>
<organism evidence="4 5">
    <name type="scientific">Capsulimonas corticalis</name>
    <dbReference type="NCBI Taxonomy" id="2219043"/>
    <lineage>
        <taxon>Bacteria</taxon>
        <taxon>Bacillati</taxon>
        <taxon>Armatimonadota</taxon>
        <taxon>Armatimonadia</taxon>
        <taxon>Capsulimonadales</taxon>
        <taxon>Capsulimonadaceae</taxon>
        <taxon>Capsulimonas</taxon>
    </lineage>
</organism>
<dbReference type="CDD" id="cd06848">
    <property type="entry name" value="GCS_H"/>
    <property type="match status" value="1"/>
</dbReference>
<dbReference type="Pfam" id="PF01597">
    <property type="entry name" value="GCV_H"/>
    <property type="match status" value="1"/>
</dbReference>
<keyword evidence="5" id="KW-1185">Reference proteome</keyword>
<comment type="similarity">
    <text evidence="1 3">Belongs to the GcvH family.</text>
</comment>
<dbReference type="HAMAP" id="MF_00272">
    <property type="entry name" value="GcvH"/>
    <property type="match status" value="1"/>
</dbReference>
<dbReference type="GO" id="GO:0009249">
    <property type="term" value="P:protein lipoylation"/>
    <property type="evidence" value="ECO:0007669"/>
    <property type="project" value="TreeGrafter"/>
</dbReference>
<dbReference type="NCBIfam" id="TIGR00527">
    <property type="entry name" value="gcvH"/>
    <property type="match status" value="1"/>
</dbReference>
<dbReference type="AlphaFoldDB" id="A0A402CX54"/>
<dbReference type="InterPro" id="IPR017453">
    <property type="entry name" value="GCV_H_sub"/>
</dbReference>
<dbReference type="PROSITE" id="PS00189">
    <property type="entry name" value="LIPOYL"/>
    <property type="match status" value="1"/>
</dbReference>
<comment type="subunit">
    <text evidence="3">The glycine cleavage system is composed of four proteins: P, T, L and H.</text>
</comment>
<evidence type="ECO:0000313" key="5">
    <source>
        <dbReference type="Proteomes" id="UP000287394"/>
    </source>
</evidence>
<evidence type="ECO:0000256" key="1">
    <source>
        <dbReference type="ARBA" id="ARBA00009249"/>
    </source>
</evidence>